<dbReference type="Pfam" id="PF07969">
    <property type="entry name" value="Amidohydro_3"/>
    <property type="match status" value="1"/>
</dbReference>
<dbReference type="InterPro" id="IPR013108">
    <property type="entry name" value="Amidohydro_3"/>
</dbReference>
<dbReference type="RefSeq" id="WP_064122081.1">
    <property type="nucleotide sequence ID" value="NZ_CP015243.1"/>
</dbReference>
<evidence type="ECO:0000313" key="2">
    <source>
        <dbReference type="EMBL" id="ANF57123.1"/>
    </source>
</evidence>
<dbReference type="Proteomes" id="UP000077875">
    <property type="component" value="Chromosome"/>
</dbReference>
<dbReference type="SUPFAM" id="SSF51556">
    <property type="entry name" value="Metallo-dependent hydrolases"/>
    <property type="match status" value="1"/>
</dbReference>
<dbReference type="EMBL" id="CP015243">
    <property type="protein sequence ID" value="ANF57123.1"/>
    <property type="molecule type" value="Genomic_DNA"/>
</dbReference>
<dbReference type="CDD" id="cd01297">
    <property type="entry name" value="D-aminoacylase"/>
    <property type="match status" value="1"/>
</dbReference>
<sequence>MTDALNSYDLLFRGATLVDGQGGTPYVADLAVRGDRIMAIGELDDATAEREIDARGLCLAPGFIDVHTHDDNRAIAAPEMLEKISQGVTTVIVGNCGISASPIVLEADPPDPMNLLGRREAFRYPRFSDYAEAVEQARPSLNLAALIGHTTLRAGVMDAFDRPATEAEIEVMAERLREALREGAIGLSTGLAYTNARQAPSSEVKALVKVVGEEGGIYTTHMRDEGAGLLDSIEESLATAGAGNAALVISHLKCMGAANWGRSAEALKRLEEGASAQPCNCDCYPYAASSTTLDTWRVTDEFEIMVTWSDPHPEMAKRTLADIATQWGVSLLEAAERLRPAGAIYHSMEEADVRRVLAHPLSMVGSDGLPSDPNPHPRLWGTFPRVLAHYCRELELFPLSEAIRKMTGLSAGRFQLEGRGVLREGAYADLVLFDFERVEDVATFTDPRRQSPGIELVVVNGQVGFEQGRSVGRSGRLLRRATG</sequence>
<protein>
    <submittedName>
        <fullName evidence="2">D-aminoacylase</fullName>
    </submittedName>
</protein>
<dbReference type="GO" id="GO:0016811">
    <property type="term" value="F:hydrolase activity, acting on carbon-nitrogen (but not peptide) bonds, in linear amides"/>
    <property type="evidence" value="ECO:0007669"/>
    <property type="project" value="InterPro"/>
</dbReference>
<name>A0A172YD29_9GAMM</name>
<dbReference type="PANTHER" id="PTHR11647">
    <property type="entry name" value="HYDRANTOINASE/DIHYDROPYRIMIDINASE FAMILY MEMBER"/>
    <property type="match status" value="1"/>
</dbReference>
<dbReference type="InterPro" id="IPR011059">
    <property type="entry name" value="Metal-dep_hydrolase_composite"/>
</dbReference>
<evidence type="ECO:0000313" key="3">
    <source>
        <dbReference type="Proteomes" id="UP000077875"/>
    </source>
</evidence>
<dbReference type="Gene3D" id="3.30.1490.130">
    <property type="entry name" value="D-aminoacylase. Domain 3"/>
    <property type="match status" value="1"/>
</dbReference>
<accession>A0A172YD29</accession>
<dbReference type="SUPFAM" id="SSF51338">
    <property type="entry name" value="Composite domain of metallo-dependent hydrolases"/>
    <property type="match status" value="1"/>
</dbReference>
<dbReference type="PANTHER" id="PTHR11647:SF1">
    <property type="entry name" value="COLLAPSIN RESPONSE MEDIATOR PROTEIN"/>
    <property type="match status" value="1"/>
</dbReference>
<keyword evidence="3" id="KW-1185">Reference proteome</keyword>
<dbReference type="KEGG" id="haa:A5892_06300"/>
<dbReference type="Gene3D" id="3.20.20.140">
    <property type="entry name" value="Metal-dependent hydrolases"/>
    <property type="match status" value="1"/>
</dbReference>
<evidence type="ECO:0000259" key="1">
    <source>
        <dbReference type="Pfam" id="PF07969"/>
    </source>
</evidence>
<dbReference type="InterPro" id="IPR050378">
    <property type="entry name" value="Metallo-dep_Hydrolases_sf"/>
</dbReference>
<dbReference type="InterPro" id="IPR032466">
    <property type="entry name" value="Metal_Hydrolase"/>
</dbReference>
<reference evidence="2 3" key="1">
    <citation type="submission" date="2016-04" db="EMBL/GenBank/DDBJ databases">
        <title>Complete Genome Sequence of Halotalea alkalilenta IHB B 13600.</title>
        <authorList>
            <person name="Swarnkar M.K."/>
            <person name="Sharma A."/>
            <person name="Kaushal K."/>
            <person name="Soni R."/>
            <person name="Rana S."/>
            <person name="Singh A.K."/>
            <person name="Gulati A."/>
        </authorList>
    </citation>
    <scope>NUCLEOTIDE SEQUENCE [LARGE SCALE GENOMIC DNA]</scope>
    <source>
        <strain evidence="2 3">IHB B 13600</strain>
    </source>
</reference>
<proteinExistence type="predicted"/>
<dbReference type="Gene3D" id="2.30.40.10">
    <property type="entry name" value="Urease, subunit C, domain 1"/>
    <property type="match status" value="1"/>
</dbReference>
<dbReference type="AlphaFoldDB" id="A0A172YD29"/>
<organism evidence="2 3">
    <name type="scientific">Halotalea alkalilenta</name>
    <dbReference type="NCBI Taxonomy" id="376489"/>
    <lineage>
        <taxon>Bacteria</taxon>
        <taxon>Pseudomonadati</taxon>
        <taxon>Pseudomonadota</taxon>
        <taxon>Gammaproteobacteria</taxon>
        <taxon>Oceanospirillales</taxon>
        <taxon>Halomonadaceae</taxon>
        <taxon>Halotalea</taxon>
    </lineage>
</organism>
<dbReference type="InterPro" id="IPR023100">
    <property type="entry name" value="D-aminoacylase_insert_dom_sf"/>
</dbReference>
<dbReference type="STRING" id="376489.A5892_06300"/>
<gene>
    <name evidence="2" type="ORF">A5892_06300</name>
</gene>
<feature type="domain" description="Amidohydrolase 3" evidence="1">
    <location>
        <begin position="50"/>
        <end position="463"/>
    </location>
</feature>